<evidence type="ECO:0000256" key="5">
    <source>
        <dbReference type="ARBA" id="ARBA00023125"/>
    </source>
</evidence>
<dbReference type="Gene3D" id="1.10.10.10">
    <property type="entry name" value="Winged helix-like DNA-binding domain superfamily/Winged helix DNA-binding domain"/>
    <property type="match status" value="1"/>
</dbReference>
<organism evidence="12 13">
    <name type="scientific">Shuttleworthella satelles DSM 14600</name>
    <dbReference type="NCBI Taxonomy" id="626523"/>
    <lineage>
        <taxon>Bacteria</taxon>
        <taxon>Bacillati</taxon>
        <taxon>Bacillota</taxon>
        <taxon>Clostridia</taxon>
        <taxon>Lachnospirales</taxon>
        <taxon>Lachnospiraceae</taxon>
        <taxon>Shuttleworthella</taxon>
    </lineage>
</organism>
<accession>C4GDQ4</accession>
<feature type="domain" description="OmpR/PhoB-type" evidence="11">
    <location>
        <begin position="124"/>
        <end position="221"/>
    </location>
</feature>
<sequence>MKVLVAEDEQEMRRVLVTALHMNSYEVVDVADGQAALEAACEGTYDCLVFDVMMPKMTGVEALRQIRAGGDMTPILLLTAKAEVEDRIDGLDAGADDYLTKPFALGELLARIRSLTRRNEDFSPKNLTIADVTLDVEQQEIRAQNAIRLAPKEAKLLEYLLQNVGKDVSTEQIFERIWKDDQEADIGLVWVYISYLRQKFNAITGKVAIEGDEGGSYRIHERA</sequence>
<dbReference type="InterPro" id="IPR016032">
    <property type="entry name" value="Sig_transdc_resp-reg_C-effctor"/>
</dbReference>
<dbReference type="InterPro" id="IPR001867">
    <property type="entry name" value="OmpR/PhoB-type_DNA-bd"/>
</dbReference>
<name>C4GDQ4_9FIRM</name>
<comment type="caution">
    <text evidence="12">The sequence shown here is derived from an EMBL/GenBank/DDBJ whole genome shotgun (WGS) entry which is preliminary data.</text>
</comment>
<dbReference type="eggNOG" id="COG0745">
    <property type="taxonomic scope" value="Bacteria"/>
</dbReference>
<dbReference type="Gene3D" id="6.10.250.690">
    <property type="match status" value="1"/>
</dbReference>
<keyword evidence="5 9" id="KW-0238">DNA-binding</keyword>
<evidence type="ECO:0000256" key="1">
    <source>
        <dbReference type="ARBA" id="ARBA00018672"/>
    </source>
</evidence>
<evidence type="ECO:0000256" key="4">
    <source>
        <dbReference type="ARBA" id="ARBA00023015"/>
    </source>
</evidence>
<dbReference type="Pfam" id="PF00072">
    <property type="entry name" value="Response_reg"/>
    <property type="match status" value="1"/>
</dbReference>
<evidence type="ECO:0000259" key="11">
    <source>
        <dbReference type="PROSITE" id="PS51755"/>
    </source>
</evidence>
<evidence type="ECO:0000256" key="3">
    <source>
        <dbReference type="ARBA" id="ARBA00023012"/>
    </source>
</evidence>
<protein>
    <recommendedName>
        <fullName evidence="1">Stage 0 sporulation protein A homolog</fullName>
    </recommendedName>
</protein>
<dbReference type="SMART" id="SM00448">
    <property type="entry name" value="REC"/>
    <property type="match status" value="1"/>
</dbReference>
<evidence type="ECO:0000313" key="13">
    <source>
        <dbReference type="Proteomes" id="UP000003494"/>
    </source>
</evidence>
<proteinExistence type="predicted"/>
<dbReference type="InterPro" id="IPR039420">
    <property type="entry name" value="WalR-like"/>
</dbReference>
<dbReference type="InterPro" id="IPR001789">
    <property type="entry name" value="Sig_transdc_resp-reg_receiver"/>
</dbReference>
<reference evidence="12" key="1">
    <citation type="submission" date="2009-04" db="EMBL/GenBank/DDBJ databases">
        <authorList>
            <person name="Weinstock G."/>
            <person name="Sodergren E."/>
            <person name="Clifton S."/>
            <person name="Fulton L."/>
            <person name="Fulton B."/>
            <person name="Courtney L."/>
            <person name="Fronick C."/>
            <person name="Harrison M."/>
            <person name="Strong C."/>
            <person name="Farmer C."/>
            <person name="Delahaunty K."/>
            <person name="Markovic C."/>
            <person name="Hall O."/>
            <person name="Minx P."/>
            <person name="Tomlinson C."/>
            <person name="Mitreva M."/>
            <person name="Nelson J."/>
            <person name="Hou S."/>
            <person name="Wollam A."/>
            <person name="Pepin K.H."/>
            <person name="Johnson M."/>
            <person name="Bhonagiri V."/>
            <person name="Nash W.E."/>
            <person name="Warren W."/>
            <person name="Chinwalla A."/>
            <person name="Mardis E.R."/>
            <person name="Wilson R.K."/>
        </authorList>
    </citation>
    <scope>NUCLEOTIDE SEQUENCE [LARGE SCALE GENOMIC DNA]</scope>
    <source>
        <strain evidence="12">DSM 14600</strain>
    </source>
</reference>
<keyword evidence="3" id="KW-0902">Two-component regulatory system</keyword>
<keyword evidence="6" id="KW-0804">Transcription</keyword>
<keyword evidence="13" id="KW-1185">Reference proteome</keyword>
<dbReference type="Proteomes" id="UP000003494">
    <property type="component" value="Unassembled WGS sequence"/>
</dbReference>
<dbReference type="PROSITE" id="PS51755">
    <property type="entry name" value="OMPR_PHOB"/>
    <property type="match status" value="1"/>
</dbReference>
<feature type="domain" description="Response regulatory" evidence="10">
    <location>
        <begin position="2"/>
        <end position="116"/>
    </location>
</feature>
<dbReference type="PANTHER" id="PTHR48111:SF22">
    <property type="entry name" value="REGULATOR OF RPOS"/>
    <property type="match status" value="1"/>
</dbReference>
<dbReference type="SMART" id="SM00862">
    <property type="entry name" value="Trans_reg_C"/>
    <property type="match status" value="1"/>
</dbReference>
<dbReference type="Gene3D" id="3.40.50.2300">
    <property type="match status" value="1"/>
</dbReference>
<dbReference type="PANTHER" id="PTHR48111">
    <property type="entry name" value="REGULATOR OF RPOS"/>
    <property type="match status" value="1"/>
</dbReference>
<comment type="function">
    <text evidence="7">May play the central regulatory role in sporulation. It may be an element of the effector pathway responsible for the activation of sporulation genes in response to nutritional stress. Spo0A may act in concert with spo0H (a sigma factor) to control the expression of some genes that are critical to the sporulation process.</text>
</comment>
<dbReference type="InterPro" id="IPR011006">
    <property type="entry name" value="CheY-like_superfamily"/>
</dbReference>
<keyword evidence="2 8" id="KW-0597">Phosphoprotein</keyword>
<evidence type="ECO:0000256" key="8">
    <source>
        <dbReference type="PROSITE-ProRule" id="PRU00169"/>
    </source>
</evidence>
<dbReference type="AlphaFoldDB" id="C4GDQ4"/>
<dbReference type="InterPro" id="IPR036388">
    <property type="entry name" value="WH-like_DNA-bd_sf"/>
</dbReference>
<dbReference type="PROSITE" id="PS50110">
    <property type="entry name" value="RESPONSE_REGULATORY"/>
    <property type="match status" value="1"/>
</dbReference>
<dbReference type="HOGENOM" id="CLU_000445_30_1_9"/>
<evidence type="ECO:0000256" key="9">
    <source>
        <dbReference type="PROSITE-ProRule" id="PRU01091"/>
    </source>
</evidence>
<gene>
    <name evidence="12" type="ORF">GCWU000342_02228</name>
</gene>
<dbReference type="RefSeq" id="WP_006907204.1">
    <property type="nucleotide sequence ID" value="NZ_GG665867.1"/>
</dbReference>
<dbReference type="SUPFAM" id="SSF46894">
    <property type="entry name" value="C-terminal effector domain of the bipartite response regulators"/>
    <property type="match status" value="1"/>
</dbReference>
<evidence type="ECO:0000256" key="6">
    <source>
        <dbReference type="ARBA" id="ARBA00023163"/>
    </source>
</evidence>
<evidence type="ECO:0000256" key="7">
    <source>
        <dbReference type="ARBA" id="ARBA00024867"/>
    </source>
</evidence>
<dbReference type="GO" id="GO:0032993">
    <property type="term" value="C:protein-DNA complex"/>
    <property type="evidence" value="ECO:0007669"/>
    <property type="project" value="TreeGrafter"/>
</dbReference>
<evidence type="ECO:0000259" key="10">
    <source>
        <dbReference type="PROSITE" id="PS50110"/>
    </source>
</evidence>
<evidence type="ECO:0000313" key="12">
    <source>
        <dbReference type="EMBL" id="EEP27533.1"/>
    </source>
</evidence>
<dbReference type="GO" id="GO:0000156">
    <property type="term" value="F:phosphorelay response regulator activity"/>
    <property type="evidence" value="ECO:0007669"/>
    <property type="project" value="TreeGrafter"/>
</dbReference>
<dbReference type="SUPFAM" id="SSF52172">
    <property type="entry name" value="CheY-like"/>
    <property type="match status" value="1"/>
</dbReference>
<dbReference type="Pfam" id="PF00486">
    <property type="entry name" value="Trans_reg_C"/>
    <property type="match status" value="1"/>
</dbReference>
<dbReference type="GO" id="GO:0000976">
    <property type="term" value="F:transcription cis-regulatory region binding"/>
    <property type="evidence" value="ECO:0007669"/>
    <property type="project" value="TreeGrafter"/>
</dbReference>
<keyword evidence="4" id="KW-0805">Transcription regulation</keyword>
<dbReference type="STRING" id="626523.GCWU000342_02228"/>
<evidence type="ECO:0000256" key="2">
    <source>
        <dbReference type="ARBA" id="ARBA00022553"/>
    </source>
</evidence>
<dbReference type="EMBL" id="ACIP02000007">
    <property type="protein sequence ID" value="EEP27533.1"/>
    <property type="molecule type" value="Genomic_DNA"/>
</dbReference>
<dbReference type="CDD" id="cd00383">
    <property type="entry name" value="trans_reg_C"/>
    <property type="match status" value="1"/>
</dbReference>
<feature type="DNA-binding region" description="OmpR/PhoB-type" evidence="9">
    <location>
        <begin position="124"/>
        <end position="221"/>
    </location>
</feature>
<dbReference type="GO" id="GO:0005829">
    <property type="term" value="C:cytosol"/>
    <property type="evidence" value="ECO:0007669"/>
    <property type="project" value="TreeGrafter"/>
</dbReference>
<feature type="modified residue" description="4-aspartylphosphate" evidence="8">
    <location>
        <position position="51"/>
    </location>
</feature>
<dbReference type="GO" id="GO:0006355">
    <property type="term" value="P:regulation of DNA-templated transcription"/>
    <property type="evidence" value="ECO:0007669"/>
    <property type="project" value="InterPro"/>
</dbReference>